<organism evidence="1 2">
    <name type="scientific">Porphyromonas macacae</name>
    <dbReference type="NCBI Taxonomy" id="28115"/>
    <lineage>
        <taxon>Bacteria</taxon>
        <taxon>Pseudomonadati</taxon>
        <taxon>Bacteroidota</taxon>
        <taxon>Bacteroidia</taxon>
        <taxon>Bacteroidales</taxon>
        <taxon>Porphyromonadaceae</taxon>
        <taxon>Porphyromonas</taxon>
    </lineage>
</organism>
<dbReference type="GO" id="GO:1990281">
    <property type="term" value="C:efflux pump complex"/>
    <property type="evidence" value="ECO:0007669"/>
    <property type="project" value="TreeGrafter"/>
</dbReference>
<name>A0A0A2EFQ3_9PORP</name>
<dbReference type="Proteomes" id="UP000030103">
    <property type="component" value="Unassembled WGS sequence"/>
</dbReference>
<reference evidence="1 2" key="1">
    <citation type="submission" date="2014-09" db="EMBL/GenBank/DDBJ databases">
        <title>Draft Genome Sequence of Porphyromonas macacae COT-192_OH2859.</title>
        <authorList>
            <person name="Wallis C."/>
            <person name="Deusch O."/>
            <person name="O'Flynn C."/>
            <person name="Davis I."/>
            <person name="Horsfall A."/>
            <person name="Kirkwood N."/>
            <person name="Harris S."/>
            <person name="Eisen J.A."/>
            <person name="Coil D.A."/>
            <person name="Darling A.E."/>
            <person name="Jospin G."/>
            <person name="Alexiev A."/>
        </authorList>
    </citation>
    <scope>NUCLEOTIDE SEQUENCE [LARGE SCALE GENOMIC DNA]</scope>
    <source>
        <strain evidence="2">COT-192 OH2859</strain>
    </source>
</reference>
<dbReference type="PROSITE" id="PS51257">
    <property type="entry name" value="PROKAR_LIPOPROTEIN"/>
    <property type="match status" value="1"/>
</dbReference>
<sequence>MLNIYKNMSKIIIYIILCTLCLFSSCRRDTNSYKVKIGNINESVYASGIIKPKTYVTIRANITDYINKIYVKEGEIVDIGDTLFITNIKNELSEIHLIKKQIDNFRDEISDNSNIFKSIISEKKKIKDRLELSRKNMLRYRKLLDIQAVSQKSYEESVFESEQYEIEYLNVCSKYFDKKNEFKNNIINLEKEYFKASSLLKNKIILSPIAGKIYHIEKKEGDYIEPGISILTVAQGDDYILELLVDERDISKVREKQNVLFKTEILDSVFEAKIESINPVFDMNSRSFKVKASLSSNYRFFPESFIEANIIIREEEKAIIIPSEYLLKGDIVLKNELHNKTQVKVGMRNSNWCEIISGLDDGDVVYVKK</sequence>
<dbReference type="SUPFAM" id="SSF111369">
    <property type="entry name" value="HlyD-like secretion proteins"/>
    <property type="match status" value="1"/>
</dbReference>
<dbReference type="STRING" id="28115.HQ47_01270"/>
<evidence type="ECO:0000313" key="1">
    <source>
        <dbReference type="EMBL" id="KGN76442.1"/>
    </source>
</evidence>
<dbReference type="Gene3D" id="2.40.50.100">
    <property type="match status" value="1"/>
</dbReference>
<accession>A0A0A2EFQ3</accession>
<dbReference type="AlphaFoldDB" id="A0A0A2EFQ3"/>
<protein>
    <submittedName>
        <fullName evidence="1">Uncharacterized protein</fullName>
    </submittedName>
</protein>
<dbReference type="Gene3D" id="1.10.287.470">
    <property type="entry name" value="Helix hairpin bin"/>
    <property type="match status" value="1"/>
</dbReference>
<dbReference type="GO" id="GO:0015562">
    <property type="term" value="F:efflux transmembrane transporter activity"/>
    <property type="evidence" value="ECO:0007669"/>
    <property type="project" value="TreeGrafter"/>
</dbReference>
<keyword evidence="2" id="KW-1185">Reference proteome</keyword>
<comment type="caution">
    <text evidence="1">The sequence shown here is derived from an EMBL/GenBank/DDBJ whole genome shotgun (WGS) entry which is preliminary data.</text>
</comment>
<dbReference type="PANTHER" id="PTHR30469:SF15">
    <property type="entry name" value="HLYD FAMILY OF SECRETION PROTEINS"/>
    <property type="match status" value="1"/>
</dbReference>
<dbReference type="PANTHER" id="PTHR30469">
    <property type="entry name" value="MULTIDRUG RESISTANCE PROTEIN MDTA"/>
    <property type="match status" value="1"/>
</dbReference>
<dbReference type="Gene3D" id="2.40.30.170">
    <property type="match status" value="1"/>
</dbReference>
<gene>
    <name evidence="1" type="ORF">HQ47_01270</name>
</gene>
<dbReference type="EMBL" id="JRFA01000002">
    <property type="protein sequence ID" value="KGN76442.1"/>
    <property type="molecule type" value="Genomic_DNA"/>
</dbReference>
<dbReference type="Gene3D" id="2.40.420.20">
    <property type="match status" value="1"/>
</dbReference>
<proteinExistence type="predicted"/>
<evidence type="ECO:0000313" key="2">
    <source>
        <dbReference type="Proteomes" id="UP000030103"/>
    </source>
</evidence>